<dbReference type="EMBL" id="CZBL01000001">
    <property type="protein sequence ID" value="CUP54045.1"/>
    <property type="molecule type" value="Genomic_DNA"/>
</dbReference>
<evidence type="ECO:0000313" key="13">
    <source>
        <dbReference type="EMBL" id="RGY21912.1"/>
    </source>
</evidence>
<dbReference type="Proteomes" id="UP000095725">
    <property type="component" value="Unassembled WGS sequence"/>
</dbReference>
<dbReference type="STRING" id="47678.ERS852494_04388"/>
<dbReference type="EMBL" id="QSCS01000045">
    <property type="protein sequence ID" value="RGY21912.1"/>
    <property type="molecule type" value="Genomic_DNA"/>
</dbReference>
<gene>
    <name evidence="7" type="primary">rpoE_4</name>
    <name evidence="8" type="synonym">rpoE_14</name>
    <name evidence="13" type="ORF">DXA49_20380</name>
    <name evidence="8" type="ORF">ERS852494_04388</name>
    <name evidence="7" type="ORF">ERS852558_00470</name>
    <name evidence="11" type="ORF">F2Y35_04255</name>
    <name evidence="9" type="ORF">F2Y36_15000</name>
    <name evidence="10" type="ORF">F2Y39_09805</name>
    <name evidence="12" type="ORF">Q4469_17140</name>
</gene>
<dbReference type="Gene3D" id="1.10.1740.10">
    <property type="match status" value="1"/>
</dbReference>
<dbReference type="InterPro" id="IPR014284">
    <property type="entry name" value="RNA_pol_sigma-70_dom"/>
</dbReference>
<evidence type="ECO:0000313" key="17">
    <source>
        <dbReference type="Proteomes" id="UP000427825"/>
    </source>
</evidence>
<dbReference type="Proteomes" id="UP000095657">
    <property type="component" value="Unassembled WGS sequence"/>
</dbReference>
<keyword evidence="3" id="KW-0731">Sigma factor</keyword>
<evidence type="ECO:0000256" key="4">
    <source>
        <dbReference type="ARBA" id="ARBA00023163"/>
    </source>
</evidence>
<evidence type="ECO:0000313" key="10">
    <source>
        <dbReference type="EMBL" id="KAA5477882.1"/>
    </source>
</evidence>
<dbReference type="EMBL" id="JAUONL010000017">
    <property type="protein sequence ID" value="MDO6359379.1"/>
    <property type="molecule type" value="Genomic_DNA"/>
</dbReference>
<evidence type="ECO:0000259" key="5">
    <source>
        <dbReference type="Pfam" id="PF04542"/>
    </source>
</evidence>
<dbReference type="CDD" id="cd06171">
    <property type="entry name" value="Sigma70_r4"/>
    <property type="match status" value="1"/>
</dbReference>
<dbReference type="Proteomes" id="UP000284431">
    <property type="component" value="Unassembled WGS sequence"/>
</dbReference>
<evidence type="ECO:0000313" key="7">
    <source>
        <dbReference type="EMBL" id="CUP54045.1"/>
    </source>
</evidence>
<evidence type="ECO:0000313" key="9">
    <source>
        <dbReference type="EMBL" id="KAA5461852.1"/>
    </source>
</evidence>
<evidence type="ECO:0000313" key="11">
    <source>
        <dbReference type="EMBL" id="KAA5494059.1"/>
    </source>
</evidence>
<dbReference type="InterPro" id="IPR013325">
    <property type="entry name" value="RNA_pol_sigma_r2"/>
</dbReference>
<reference evidence="17 18" key="3">
    <citation type="journal article" date="2019" name="Nat. Med.">
        <title>A library of human gut bacterial isolates paired with longitudinal multiomics data enables mechanistic microbiome research.</title>
        <authorList>
            <person name="Poyet M."/>
            <person name="Groussin M."/>
            <person name="Gibbons S.M."/>
            <person name="Avila-Pacheco J."/>
            <person name="Jiang X."/>
            <person name="Kearney S.M."/>
            <person name="Perrotta A.R."/>
            <person name="Berdy B."/>
            <person name="Zhao S."/>
            <person name="Lieberman T.D."/>
            <person name="Swanson P.K."/>
            <person name="Smith M."/>
            <person name="Roesemann S."/>
            <person name="Alexander J.E."/>
            <person name="Rich S.A."/>
            <person name="Livny J."/>
            <person name="Vlamakis H."/>
            <person name="Clish C."/>
            <person name="Bullock K."/>
            <person name="Deik A."/>
            <person name="Scott J."/>
            <person name="Pierce K.A."/>
            <person name="Xavier R.J."/>
            <person name="Alm E.J."/>
        </authorList>
    </citation>
    <scope>NUCLEOTIDE SEQUENCE [LARGE SCALE GENOMIC DNA]</scope>
    <source>
        <strain evidence="11 19">BIOML-A21</strain>
        <strain evidence="10 17">BIOML-A25</strain>
        <strain evidence="9 18">BIOML-A31</strain>
    </source>
</reference>
<dbReference type="Proteomes" id="UP000427825">
    <property type="component" value="Unassembled WGS sequence"/>
</dbReference>
<dbReference type="Proteomes" id="UP001170023">
    <property type="component" value="Unassembled WGS sequence"/>
</dbReference>
<dbReference type="Pfam" id="PF04542">
    <property type="entry name" value="Sigma70_r2"/>
    <property type="match status" value="1"/>
</dbReference>
<dbReference type="GeneID" id="75111629"/>
<dbReference type="GO" id="GO:0003677">
    <property type="term" value="F:DNA binding"/>
    <property type="evidence" value="ECO:0007669"/>
    <property type="project" value="InterPro"/>
</dbReference>
<evidence type="ECO:0000256" key="1">
    <source>
        <dbReference type="ARBA" id="ARBA00010641"/>
    </source>
</evidence>
<dbReference type="Proteomes" id="UP000475905">
    <property type="component" value="Unassembled WGS sequence"/>
</dbReference>
<dbReference type="InterPro" id="IPR039425">
    <property type="entry name" value="RNA_pol_sigma-70-like"/>
</dbReference>
<proteinExistence type="inferred from homology"/>
<sequence length="185" mass="21941">MPHKEDDISYLLSQISEGNSSCFEKMYKRYFKKCYSIALYFVQSTSSAEDVLSDVFLTLWHKRENLKDVKDWDSYLFITTKNHAITFLEKNRQDNLSSIDQIIIEIPGNDLTPEEKLLKKDMEECMQQAIRQLPEKTRIVYCMAKEDHMSYKQISEALDISERTVNTHMTTAIRRLTENLQKYFR</sequence>
<organism evidence="7 15">
    <name type="scientific">Bacteroides caccae</name>
    <dbReference type="NCBI Taxonomy" id="47678"/>
    <lineage>
        <taxon>Bacteria</taxon>
        <taxon>Pseudomonadati</taxon>
        <taxon>Bacteroidota</taxon>
        <taxon>Bacteroidia</taxon>
        <taxon>Bacteroidales</taxon>
        <taxon>Bacteroidaceae</taxon>
        <taxon>Bacteroides</taxon>
    </lineage>
</organism>
<protein>
    <submittedName>
        <fullName evidence="7">RNA polymerase ECF-type sigma factor</fullName>
    </submittedName>
    <submittedName>
        <fullName evidence="9">RNA polymerase sigma-70 factor</fullName>
    </submittedName>
</protein>
<evidence type="ECO:0000313" key="15">
    <source>
        <dbReference type="Proteomes" id="UP000095725"/>
    </source>
</evidence>
<dbReference type="InterPro" id="IPR014327">
    <property type="entry name" value="RNA_pol_sigma70_bacteroid"/>
</dbReference>
<dbReference type="InterPro" id="IPR007627">
    <property type="entry name" value="RNA_pol_sigma70_r2"/>
</dbReference>
<dbReference type="EMBL" id="VVYF01000004">
    <property type="protein sequence ID" value="KAA5494059.1"/>
    <property type="molecule type" value="Genomic_DNA"/>
</dbReference>
<dbReference type="Pfam" id="PF08281">
    <property type="entry name" value="Sigma70_r4_2"/>
    <property type="match status" value="1"/>
</dbReference>
<evidence type="ECO:0000259" key="6">
    <source>
        <dbReference type="Pfam" id="PF08281"/>
    </source>
</evidence>
<dbReference type="KEGG" id="bcac:CGC64_01580"/>
<dbReference type="NCBIfam" id="TIGR02937">
    <property type="entry name" value="sigma70-ECF"/>
    <property type="match status" value="1"/>
</dbReference>
<keyword evidence="2" id="KW-0805">Transcription regulation</keyword>
<evidence type="ECO:0000313" key="18">
    <source>
        <dbReference type="Proteomes" id="UP000475905"/>
    </source>
</evidence>
<evidence type="ECO:0000313" key="19">
    <source>
        <dbReference type="Proteomes" id="UP000491168"/>
    </source>
</evidence>
<reference evidence="13 16" key="2">
    <citation type="submission" date="2018-08" db="EMBL/GenBank/DDBJ databases">
        <title>A genome reference for cultivated species of the human gut microbiota.</title>
        <authorList>
            <person name="Zou Y."/>
            <person name="Xue W."/>
            <person name="Luo G."/>
        </authorList>
    </citation>
    <scope>NUCLEOTIDE SEQUENCE [LARGE SCALE GENOMIC DNA]</scope>
    <source>
        <strain evidence="13 16">OF02-6LB</strain>
    </source>
</reference>
<dbReference type="PANTHER" id="PTHR43133">
    <property type="entry name" value="RNA POLYMERASE ECF-TYPE SIGMA FACTO"/>
    <property type="match status" value="1"/>
</dbReference>
<dbReference type="EMBL" id="CZAI01000019">
    <property type="protein sequence ID" value="CUQ23277.1"/>
    <property type="molecule type" value="Genomic_DNA"/>
</dbReference>
<dbReference type="GO" id="GO:0006352">
    <property type="term" value="P:DNA-templated transcription initiation"/>
    <property type="evidence" value="ECO:0007669"/>
    <property type="project" value="InterPro"/>
</dbReference>
<dbReference type="NCBIfam" id="TIGR02985">
    <property type="entry name" value="Sig70_bacteroi1"/>
    <property type="match status" value="1"/>
</dbReference>
<reference evidence="12" key="4">
    <citation type="submission" date="2023-07" db="EMBL/GenBank/DDBJ databases">
        <title>Whole Genome Sequencing of Colonoscopy isolates.</title>
        <authorList>
            <person name="Surve S.V."/>
            <person name="Valls R.A."/>
            <person name="Barrak K.E."/>
            <person name="Gardner T.B."/>
            <person name="O'Toole G.A."/>
        </authorList>
    </citation>
    <scope>NUCLEOTIDE SEQUENCE</scope>
    <source>
        <strain evidence="12">GP0119</strain>
    </source>
</reference>
<name>A0A174P6Q9_9BACE</name>
<evidence type="ECO:0000313" key="8">
    <source>
        <dbReference type="EMBL" id="CUQ23277.1"/>
    </source>
</evidence>
<dbReference type="Proteomes" id="UP000491168">
    <property type="component" value="Unassembled WGS sequence"/>
</dbReference>
<dbReference type="InterPro" id="IPR036388">
    <property type="entry name" value="WH-like_DNA-bd_sf"/>
</dbReference>
<evidence type="ECO:0000313" key="16">
    <source>
        <dbReference type="Proteomes" id="UP000284431"/>
    </source>
</evidence>
<evidence type="ECO:0000313" key="14">
    <source>
        <dbReference type="Proteomes" id="UP000095657"/>
    </source>
</evidence>
<dbReference type="AlphaFoldDB" id="A0A174P6Q9"/>
<dbReference type="SUPFAM" id="SSF88659">
    <property type="entry name" value="Sigma3 and sigma4 domains of RNA polymerase sigma factors"/>
    <property type="match status" value="1"/>
</dbReference>
<dbReference type="EMBL" id="VVYJ01000004">
    <property type="protein sequence ID" value="KAA5477882.1"/>
    <property type="molecule type" value="Genomic_DNA"/>
</dbReference>
<dbReference type="Gene3D" id="1.10.10.10">
    <property type="entry name" value="Winged helix-like DNA-binding domain superfamily/Winged helix DNA-binding domain"/>
    <property type="match status" value="1"/>
</dbReference>
<dbReference type="InterPro" id="IPR013249">
    <property type="entry name" value="RNA_pol_sigma70_r4_t2"/>
</dbReference>
<accession>A0A174P6Q9</accession>
<dbReference type="PANTHER" id="PTHR43133:SF46">
    <property type="entry name" value="RNA POLYMERASE SIGMA-70 FACTOR ECF SUBFAMILY"/>
    <property type="match status" value="1"/>
</dbReference>
<dbReference type="SUPFAM" id="SSF88946">
    <property type="entry name" value="Sigma2 domain of RNA polymerase sigma factors"/>
    <property type="match status" value="1"/>
</dbReference>
<dbReference type="EMBL" id="VVYP01000019">
    <property type="protein sequence ID" value="KAA5461852.1"/>
    <property type="molecule type" value="Genomic_DNA"/>
</dbReference>
<dbReference type="RefSeq" id="WP_005675467.1">
    <property type="nucleotide sequence ID" value="NZ_CABMOQ010000014.1"/>
</dbReference>
<evidence type="ECO:0000256" key="3">
    <source>
        <dbReference type="ARBA" id="ARBA00023082"/>
    </source>
</evidence>
<reference evidence="14 15" key="1">
    <citation type="submission" date="2015-09" db="EMBL/GenBank/DDBJ databases">
        <authorList>
            <consortium name="Pathogen Informatics"/>
        </authorList>
    </citation>
    <scope>NUCLEOTIDE SEQUENCE [LARGE SCALE GENOMIC DNA]</scope>
    <source>
        <strain evidence="8 14">2789STDY5834880</strain>
        <strain evidence="7 15">2789STDY5834946</strain>
    </source>
</reference>
<dbReference type="InterPro" id="IPR013324">
    <property type="entry name" value="RNA_pol_sigma_r3/r4-like"/>
</dbReference>
<evidence type="ECO:0000256" key="2">
    <source>
        <dbReference type="ARBA" id="ARBA00023015"/>
    </source>
</evidence>
<feature type="domain" description="RNA polymerase sigma-70 region 2" evidence="5">
    <location>
        <begin position="26"/>
        <end position="92"/>
    </location>
</feature>
<dbReference type="GO" id="GO:0016987">
    <property type="term" value="F:sigma factor activity"/>
    <property type="evidence" value="ECO:0007669"/>
    <property type="project" value="UniProtKB-KW"/>
</dbReference>
<evidence type="ECO:0000313" key="12">
    <source>
        <dbReference type="EMBL" id="MDO6359379.1"/>
    </source>
</evidence>
<keyword evidence="4" id="KW-0804">Transcription</keyword>
<feature type="domain" description="RNA polymerase sigma factor 70 region 4 type 2" evidence="6">
    <location>
        <begin position="124"/>
        <end position="176"/>
    </location>
</feature>
<comment type="similarity">
    <text evidence="1">Belongs to the sigma-70 factor family. ECF subfamily.</text>
</comment>